<dbReference type="AlphaFoldDB" id="A0A765T527"/>
<dbReference type="InterPro" id="IPR037883">
    <property type="entry name" value="Knr4/Smi1-like_sf"/>
</dbReference>
<name>A0A765T527_ECOLX</name>
<sequence>MNKIIEYINKIEFDMSIKFPPVYKRFLIEEIKDSETYEITNKKHETLYLYNYSDLIERNETYDIQQVEPDYFLIGQDGDLGYFIYVGSAKESDTIFSIDLGALGAMEFSKEADDIYLLSV</sequence>
<proteinExistence type="predicted"/>
<dbReference type="EMBL" id="DAAYTU010000008">
    <property type="protein sequence ID" value="HAG5770136.1"/>
    <property type="molecule type" value="Genomic_DNA"/>
</dbReference>
<comment type="caution">
    <text evidence="1">The sequence shown here is derived from an EMBL/GenBank/DDBJ whole genome shotgun (WGS) entry which is preliminary data.</text>
</comment>
<reference evidence="1" key="2">
    <citation type="submission" date="2020-02" db="EMBL/GenBank/DDBJ databases">
        <authorList>
            <consortium name="NCBI Pathogen Detection Project"/>
        </authorList>
    </citation>
    <scope>NUCLEOTIDE SEQUENCE</scope>
    <source>
        <strain evidence="1">1839</strain>
    </source>
</reference>
<evidence type="ECO:0000313" key="1">
    <source>
        <dbReference type="EMBL" id="HAG5770136.1"/>
    </source>
</evidence>
<dbReference type="Gene3D" id="3.40.1580.10">
    <property type="entry name" value="SMI1/KNR4-like"/>
    <property type="match status" value="1"/>
</dbReference>
<organism evidence="1">
    <name type="scientific">Escherichia coli</name>
    <dbReference type="NCBI Taxonomy" id="562"/>
    <lineage>
        <taxon>Bacteria</taxon>
        <taxon>Pseudomonadati</taxon>
        <taxon>Pseudomonadota</taxon>
        <taxon>Gammaproteobacteria</taxon>
        <taxon>Enterobacterales</taxon>
        <taxon>Enterobacteriaceae</taxon>
        <taxon>Escherichia</taxon>
    </lineage>
</organism>
<protein>
    <submittedName>
        <fullName evidence="1">SMI1/KNR4 family protein</fullName>
    </submittedName>
</protein>
<dbReference type="SUPFAM" id="SSF160631">
    <property type="entry name" value="SMI1/KNR4-like"/>
    <property type="match status" value="1"/>
</dbReference>
<gene>
    <name evidence="1" type="ORF">GGB84_001772</name>
</gene>
<accession>A0A765T527</accession>
<reference evidence="1" key="1">
    <citation type="journal article" date="2018" name="Genome Biol.">
        <title>SKESA: strategic k-mer extension for scrupulous assemblies.</title>
        <authorList>
            <person name="Souvorov A."/>
            <person name="Agarwala R."/>
            <person name="Lipman D.J."/>
        </authorList>
    </citation>
    <scope>NUCLEOTIDE SEQUENCE [LARGE SCALE GENOMIC DNA]</scope>
    <source>
        <strain evidence="1">1839</strain>
    </source>
</reference>